<keyword evidence="6" id="KW-1185">Reference proteome</keyword>
<keyword evidence="3" id="KW-0560">Oxidoreductase</keyword>
<feature type="domain" description="Nitroreductase" evidence="4">
    <location>
        <begin position="12"/>
        <end position="194"/>
    </location>
</feature>
<dbReference type="SUPFAM" id="SSF55469">
    <property type="entry name" value="FMN-dependent nitroreductase-like"/>
    <property type="match status" value="1"/>
</dbReference>
<dbReference type="CDD" id="cd02062">
    <property type="entry name" value="Nitro_FMN_reductase"/>
    <property type="match status" value="1"/>
</dbReference>
<dbReference type="Pfam" id="PF00881">
    <property type="entry name" value="Nitroreductase"/>
    <property type="match status" value="1"/>
</dbReference>
<organism evidence="5 6">
    <name type="scientific">Nocardia albiluteola</name>
    <dbReference type="NCBI Taxonomy" id="2842303"/>
    <lineage>
        <taxon>Bacteria</taxon>
        <taxon>Bacillati</taxon>
        <taxon>Actinomycetota</taxon>
        <taxon>Actinomycetes</taxon>
        <taxon>Mycobacteriales</taxon>
        <taxon>Nocardiaceae</taxon>
        <taxon>Nocardia</taxon>
    </lineage>
</organism>
<dbReference type="Proteomes" id="UP000733379">
    <property type="component" value="Unassembled WGS sequence"/>
</dbReference>
<dbReference type="RefSeq" id="WP_215915592.1">
    <property type="nucleotide sequence ID" value="NZ_JAHKNI010000001.1"/>
</dbReference>
<dbReference type="EMBL" id="JAHKNI010000001">
    <property type="protein sequence ID" value="MBU3060787.1"/>
    <property type="molecule type" value="Genomic_DNA"/>
</dbReference>
<sequence length="223" mass="24684">MELSDALRTTGAVREFTDEPVADQTVYDILETARFAPSGGNRQGWRTIVVKDPQVRLALRDLYLNGWDEYLALGKAGLVPWAPITDREAEQVALREAGTLPRGDFAERLHEVPVMIAVLADLRALAAVDRDFDRYTLVGGASIYPFVWSVLLAAREHGLAGVPTTMLTRSEPQAREVLGVPDTHAVAGLLILGHPVRRPKRLRRAEVEDFTTLDRFDGPEFTA</sequence>
<gene>
    <name evidence="5" type="ORF">KO481_04515</name>
</gene>
<evidence type="ECO:0000256" key="2">
    <source>
        <dbReference type="ARBA" id="ARBA00022643"/>
    </source>
</evidence>
<dbReference type="PANTHER" id="PTHR23026:SF90">
    <property type="entry name" value="IODOTYROSINE DEIODINASE 1"/>
    <property type="match status" value="1"/>
</dbReference>
<comment type="caution">
    <text evidence="5">The sequence shown here is derived from an EMBL/GenBank/DDBJ whole genome shotgun (WGS) entry which is preliminary data.</text>
</comment>
<evidence type="ECO:0000256" key="1">
    <source>
        <dbReference type="ARBA" id="ARBA00022630"/>
    </source>
</evidence>
<dbReference type="Gene3D" id="3.40.109.10">
    <property type="entry name" value="NADH Oxidase"/>
    <property type="match status" value="1"/>
</dbReference>
<name>A0ABS6ARZ9_9NOCA</name>
<evidence type="ECO:0000256" key="3">
    <source>
        <dbReference type="ARBA" id="ARBA00023002"/>
    </source>
</evidence>
<evidence type="ECO:0000313" key="6">
    <source>
        <dbReference type="Proteomes" id="UP000733379"/>
    </source>
</evidence>
<keyword evidence="2" id="KW-0288">FMN</keyword>
<dbReference type="InterPro" id="IPR050627">
    <property type="entry name" value="Nitroreductase/BluB"/>
</dbReference>
<proteinExistence type="predicted"/>
<evidence type="ECO:0000313" key="5">
    <source>
        <dbReference type="EMBL" id="MBU3060787.1"/>
    </source>
</evidence>
<reference evidence="5 6" key="1">
    <citation type="submission" date="2021-06" db="EMBL/GenBank/DDBJ databases">
        <title>Actinomycetes sequencing.</title>
        <authorList>
            <person name="Shan Q."/>
        </authorList>
    </citation>
    <scope>NUCLEOTIDE SEQUENCE [LARGE SCALE GENOMIC DNA]</scope>
    <source>
        <strain evidence="5 6">NEAU-G5</strain>
    </source>
</reference>
<dbReference type="InterPro" id="IPR000415">
    <property type="entry name" value="Nitroreductase-like"/>
</dbReference>
<protein>
    <submittedName>
        <fullName evidence="5">Nitroreductase family protein</fullName>
    </submittedName>
</protein>
<dbReference type="InterPro" id="IPR029479">
    <property type="entry name" value="Nitroreductase"/>
</dbReference>
<accession>A0ABS6ARZ9</accession>
<dbReference type="PANTHER" id="PTHR23026">
    <property type="entry name" value="NADPH NITROREDUCTASE"/>
    <property type="match status" value="1"/>
</dbReference>
<keyword evidence="1" id="KW-0285">Flavoprotein</keyword>
<evidence type="ECO:0000259" key="4">
    <source>
        <dbReference type="Pfam" id="PF00881"/>
    </source>
</evidence>